<reference evidence="1 2" key="1">
    <citation type="journal article" date="2023" name="Sci. Data">
        <title>Genome assembly of the Korean intertidal mud-creeper Batillaria attramentaria.</title>
        <authorList>
            <person name="Patra A.K."/>
            <person name="Ho P.T."/>
            <person name="Jun S."/>
            <person name="Lee S.J."/>
            <person name="Kim Y."/>
            <person name="Won Y.J."/>
        </authorList>
    </citation>
    <scope>NUCLEOTIDE SEQUENCE [LARGE SCALE GENOMIC DNA]</scope>
    <source>
        <strain evidence="1">Wonlab-2016</strain>
    </source>
</reference>
<sequence>MHTWQKARYTSGTRCPGDSERESATLALITMFGKTWTCLSQAYGSRLLLIFNYLLSGGVSNDGFTRNRHAMSHETPVVCMVTFET</sequence>
<name>A0ABD0M5T0_9CAEN</name>
<protein>
    <submittedName>
        <fullName evidence="1">Uncharacterized protein</fullName>
    </submittedName>
</protein>
<dbReference type="EMBL" id="JACVVK020000004">
    <property type="protein sequence ID" value="KAK7507304.1"/>
    <property type="molecule type" value="Genomic_DNA"/>
</dbReference>
<comment type="caution">
    <text evidence="1">The sequence shown here is derived from an EMBL/GenBank/DDBJ whole genome shotgun (WGS) entry which is preliminary data.</text>
</comment>
<organism evidence="1 2">
    <name type="scientific">Batillaria attramentaria</name>
    <dbReference type="NCBI Taxonomy" id="370345"/>
    <lineage>
        <taxon>Eukaryota</taxon>
        <taxon>Metazoa</taxon>
        <taxon>Spiralia</taxon>
        <taxon>Lophotrochozoa</taxon>
        <taxon>Mollusca</taxon>
        <taxon>Gastropoda</taxon>
        <taxon>Caenogastropoda</taxon>
        <taxon>Sorbeoconcha</taxon>
        <taxon>Cerithioidea</taxon>
        <taxon>Batillariidae</taxon>
        <taxon>Batillaria</taxon>
    </lineage>
</organism>
<keyword evidence="2" id="KW-1185">Reference proteome</keyword>
<evidence type="ECO:0000313" key="2">
    <source>
        <dbReference type="Proteomes" id="UP001519460"/>
    </source>
</evidence>
<evidence type="ECO:0000313" key="1">
    <source>
        <dbReference type="EMBL" id="KAK7507304.1"/>
    </source>
</evidence>
<accession>A0ABD0M5T0</accession>
<proteinExistence type="predicted"/>
<gene>
    <name evidence="1" type="ORF">BaRGS_00001239</name>
</gene>
<dbReference type="Proteomes" id="UP001519460">
    <property type="component" value="Unassembled WGS sequence"/>
</dbReference>
<dbReference type="AlphaFoldDB" id="A0ABD0M5T0"/>